<keyword evidence="1" id="KW-0812">Transmembrane</keyword>
<comment type="caution">
    <text evidence="2">The sequence shown here is derived from an EMBL/GenBank/DDBJ whole genome shotgun (WGS) entry which is preliminary data.</text>
</comment>
<dbReference type="Proteomes" id="UP001168821">
    <property type="component" value="Unassembled WGS sequence"/>
</dbReference>
<evidence type="ECO:0000256" key="1">
    <source>
        <dbReference type="SAM" id="Phobius"/>
    </source>
</evidence>
<feature type="transmembrane region" description="Helical" evidence="1">
    <location>
        <begin position="234"/>
        <end position="253"/>
    </location>
</feature>
<sequence length="307" mass="35529">MTWNPKDIFSLVQPVFKIWELSGFPVYNLNSVTNSEHRNFVIGNFKISFVMIIYVVSNFVLYLYFYGVTYTLRSYVKFIQVTSITVQNLGMIITSYTKRLQVLLLLSKILKIEKLLLDSAQARLKYADIFKYYLKIVTPKYLLISVVCLFNVVYFYDGDKMGLVVGLYFYSGWFTDLNFELLAVLFLILINSLYILLIEEMTKMGQIRLGEMKKIYLLLQDSSRTFHKAMQEMVFLKLVPDFVCSISSIYYGLFETMANDGFTFRGVTNLTGSALGIPSVIISNLCLVYFFEEISKQVNFIFFGING</sequence>
<keyword evidence="1" id="KW-0472">Membrane</keyword>
<evidence type="ECO:0008006" key="4">
    <source>
        <dbReference type="Google" id="ProtNLM"/>
    </source>
</evidence>
<accession>A0AA38J577</accession>
<evidence type="ECO:0000313" key="2">
    <source>
        <dbReference type="EMBL" id="KAJ3667036.1"/>
    </source>
</evidence>
<dbReference type="EMBL" id="JALNTZ010000001">
    <property type="protein sequence ID" value="KAJ3667036.1"/>
    <property type="molecule type" value="Genomic_DNA"/>
</dbReference>
<name>A0AA38J577_9CUCU</name>
<protein>
    <recommendedName>
        <fullName evidence="4">Gustatory receptor</fullName>
    </recommendedName>
</protein>
<organism evidence="2 3">
    <name type="scientific">Zophobas morio</name>
    <dbReference type="NCBI Taxonomy" id="2755281"/>
    <lineage>
        <taxon>Eukaryota</taxon>
        <taxon>Metazoa</taxon>
        <taxon>Ecdysozoa</taxon>
        <taxon>Arthropoda</taxon>
        <taxon>Hexapoda</taxon>
        <taxon>Insecta</taxon>
        <taxon>Pterygota</taxon>
        <taxon>Neoptera</taxon>
        <taxon>Endopterygota</taxon>
        <taxon>Coleoptera</taxon>
        <taxon>Polyphaga</taxon>
        <taxon>Cucujiformia</taxon>
        <taxon>Tenebrionidae</taxon>
        <taxon>Zophobas</taxon>
    </lineage>
</organism>
<feature type="transmembrane region" description="Helical" evidence="1">
    <location>
        <begin position="177"/>
        <end position="198"/>
    </location>
</feature>
<reference evidence="2" key="1">
    <citation type="journal article" date="2023" name="G3 (Bethesda)">
        <title>Whole genome assemblies of Zophobas morio and Tenebrio molitor.</title>
        <authorList>
            <person name="Kaur S."/>
            <person name="Stinson S.A."/>
            <person name="diCenzo G.C."/>
        </authorList>
    </citation>
    <scope>NUCLEOTIDE SEQUENCE</scope>
    <source>
        <strain evidence="2">QUZm001</strain>
    </source>
</reference>
<evidence type="ECO:0000313" key="3">
    <source>
        <dbReference type="Proteomes" id="UP001168821"/>
    </source>
</evidence>
<proteinExistence type="predicted"/>
<keyword evidence="3" id="KW-1185">Reference proteome</keyword>
<feature type="transmembrane region" description="Helical" evidence="1">
    <location>
        <begin position="141"/>
        <end position="157"/>
    </location>
</feature>
<gene>
    <name evidence="2" type="ORF">Zmor_002446</name>
</gene>
<keyword evidence="1" id="KW-1133">Transmembrane helix</keyword>
<feature type="transmembrane region" description="Helical" evidence="1">
    <location>
        <begin position="273"/>
        <end position="291"/>
    </location>
</feature>
<dbReference type="AlphaFoldDB" id="A0AA38J577"/>
<feature type="transmembrane region" description="Helical" evidence="1">
    <location>
        <begin position="47"/>
        <end position="66"/>
    </location>
</feature>